<feature type="transmembrane region" description="Helical" evidence="9">
    <location>
        <begin position="91"/>
        <end position="116"/>
    </location>
</feature>
<evidence type="ECO:0000256" key="5">
    <source>
        <dbReference type="ARBA" id="ARBA00022692"/>
    </source>
</evidence>
<accession>A0ABP7G2J1</accession>
<evidence type="ECO:0000313" key="11">
    <source>
        <dbReference type="Proteomes" id="UP001500908"/>
    </source>
</evidence>
<proteinExistence type="inferred from homology"/>
<protein>
    <submittedName>
        <fullName evidence="10">Aquaporin</fullName>
    </submittedName>
</protein>
<gene>
    <name evidence="10" type="ORF">GCM10022402_34480</name>
</gene>
<sequence length="250" mass="25151">MILRDDGMIGAEVGEVRAVTAEAFGTFTLVFFGVGSAVFGLDRVGLVGVALAFGLVLMALVQIIGATSGCHVNPAITVGMLLSRRIGAVRAMGYIAAQLAGAIGAAAVLWLLVTFGGITDQTGVLGANSYGKTANVYGTLAVETIATGTLVLVAIAIVDRGLTRLHGPFAGGTLAMLHLLNLTVTGVSVNPARALGPALFEGGTALEQVWLFLLAPLLGGAIAAVVWPRVRANAAMPLGEGGGADTALST</sequence>
<feature type="transmembrane region" description="Helical" evidence="9">
    <location>
        <begin position="169"/>
        <end position="189"/>
    </location>
</feature>
<organism evidence="10 11">
    <name type="scientific">Salinactinospora qingdaonensis</name>
    <dbReference type="NCBI Taxonomy" id="702744"/>
    <lineage>
        <taxon>Bacteria</taxon>
        <taxon>Bacillati</taxon>
        <taxon>Actinomycetota</taxon>
        <taxon>Actinomycetes</taxon>
        <taxon>Streptosporangiales</taxon>
        <taxon>Nocardiopsidaceae</taxon>
        <taxon>Salinactinospora</taxon>
    </lineage>
</organism>
<comment type="caution">
    <text evidence="10">The sequence shown here is derived from an EMBL/GenBank/DDBJ whole genome shotgun (WGS) entry which is preliminary data.</text>
</comment>
<evidence type="ECO:0000256" key="1">
    <source>
        <dbReference type="ARBA" id="ARBA00004651"/>
    </source>
</evidence>
<evidence type="ECO:0000256" key="3">
    <source>
        <dbReference type="ARBA" id="ARBA00022448"/>
    </source>
</evidence>
<comment type="subcellular location">
    <subcellularLocation>
        <location evidence="1">Cell membrane</location>
        <topology evidence="1">Multi-pass membrane protein</topology>
    </subcellularLocation>
</comment>
<dbReference type="PROSITE" id="PS00221">
    <property type="entry name" value="MIP"/>
    <property type="match status" value="1"/>
</dbReference>
<dbReference type="InterPro" id="IPR022357">
    <property type="entry name" value="MIP_CS"/>
</dbReference>
<evidence type="ECO:0000256" key="8">
    <source>
        <dbReference type="RuleBase" id="RU000477"/>
    </source>
</evidence>
<dbReference type="Gene3D" id="1.20.1080.10">
    <property type="entry name" value="Glycerol uptake facilitator protein"/>
    <property type="match status" value="1"/>
</dbReference>
<evidence type="ECO:0000256" key="9">
    <source>
        <dbReference type="SAM" id="Phobius"/>
    </source>
</evidence>
<feature type="transmembrane region" description="Helical" evidence="9">
    <location>
        <begin position="136"/>
        <end position="157"/>
    </location>
</feature>
<keyword evidence="4" id="KW-1003">Cell membrane</keyword>
<keyword evidence="5 8" id="KW-0812">Transmembrane</keyword>
<dbReference type="PANTHER" id="PTHR19139">
    <property type="entry name" value="AQUAPORIN TRANSPORTER"/>
    <property type="match status" value="1"/>
</dbReference>
<feature type="transmembrane region" description="Helical" evidence="9">
    <location>
        <begin position="47"/>
        <end position="70"/>
    </location>
</feature>
<evidence type="ECO:0000256" key="4">
    <source>
        <dbReference type="ARBA" id="ARBA00022475"/>
    </source>
</evidence>
<feature type="transmembrane region" description="Helical" evidence="9">
    <location>
        <begin position="209"/>
        <end position="227"/>
    </location>
</feature>
<keyword evidence="6 9" id="KW-1133">Transmembrane helix</keyword>
<keyword evidence="7 9" id="KW-0472">Membrane</keyword>
<name>A0ABP7G2J1_9ACTN</name>
<evidence type="ECO:0000256" key="7">
    <source>
        <dbReference type="ARBA" id="ARBA00023136"/>
    </source>
</evidence>
<dbReference type="InterPro" id="IPR023271">
    <property type="entry name" value="Aquaporin-like"/>
</dbReference>
<feature type="transmembrane region" description="Helical" evidence="9">
    <location>
        <begin position="21"/>
        <end position="41"/>
    </location>
</feature>
<evidence type="ECO:0000256" key="6">
    <source>
        <dbReference type="ARBA" id="ARBA00022989"/>
    </source>
</evidence>
<reference evidence="11" key="1">
    <citation type="journal article" date="2019" name="Int. J. Syst. Evol. Microbiol.">
        <title>The Global Catalogue of Microorganisms (GCM) 10K type strain sequencing project: providing services to taxonomists for standard genome sequencing and annotation.</title>
        <authorList>
            <consortium name="The Broad Institute Genomics Platform"/>
            <consortium name="The Broad Institute Genome Sequencing Center for Infectious Disease"/>
            <person name="Wu L."/>
            <person name="Ma J."/>
        </authorList>
    </citation>
    <scope>NUCLEOTIDE SEQUENCE [LARGE SCALE GENOMIC DNA]</scope>
    <source>
        <strain evidence="11">JCM 17137</strain>
    </source>
</reference>
<comment type="similarity">
    <text evidence="2 8">Belongs to the MIP/aquaporin (TC 1.A.8) family.</text>
</comment>
<dbReference type="PANTHER" id="PTHR19139:SF199">
    <property type="entry name" value="MIP17260P"/>
    <property type="match status" value="1"/>
</dbReference>
<dbReference type="InterPro" id="IPR034294">
    <property type="entry name" value="Aquaporin_transptr"/>
</dbReference>
<keyword evidence="3 8" id="KW-0813">Transport</keyword>
<dbReference type="SUPFAM" id="SSF81338">
    <property type="entry name" value="Aquaporin-like"/>
    <property type="match status" value="1"/>
</dbReference>
<dbReference type="EMBL" id="BAABDD010000017">
    <property type="protein sequence ID" value="GAA3752718.1"/>
    <property type="molecule type" value="Genomic_DNA"/>
</dbReference>
<keyword evidence="11" id="KW-1185">Reference proteome</keyword>
<evidence type="ECO:0000256" key="2">
    <source>
        <dbReference type="ARBA" id="ARBA00006175"/>
    </source>
</evidence>
<dbReference type="PRINTS" id="PR00783">
    <property type="entry name" value="MINTRINSICP"/>
</dbReference>
<dbReference type="Pfam" id="PF00230">
    <property type="entry name" value="MIP"/>
    <property type="match status" value="1"/>
</dbReference>
<evidence type="ECO:0000313" key="10">
    <source>
        <dbReference type="EMBL" id="GAA3752718.1"/>
    </source>
</evidence>
<dbReference type="Proteomes" id="UP001500908">
    <property type="component" value="Unassembled WGS sequence"/>
</dbReference>
<dbReference type="RefSeq" id="WP_344973093.1">
    <property type="nucleotide sequence ID" value="NZ_BAABDD010000017.1"/>
</dbReference>
<dbReference type="InterPro" id="IPR000425">
    <property type="entry name" value="MIP"/>
</dbReference>